<gene>
    <name evidence="1" type="ORF">I4F81_002934</name>
</gene>
<name>A0ACC3BRI1_PYRYE</name>
<proteinExistence type="predicted"/>
<keyword evidence="2" id="KW-1185">Reference proteome</keyword>
<organism evidence="1 2">
    <name type="scientific">Pyropia yezoensis</name>
    <name type="common">Susabi-nori</name>
    <name type="synonym">Porphyra yezoensis</name>
    <dbReference type="NCBI Taxonomy" id="2788"/>
    <lineage>
        <taxon>Eukaryota</taxon>
        <taxon>Rhodophyta</taxon>
        <taxon>Bangiophyceae</taxon>
        <taxon>Bangiales</taxon>
        <taxon>Bangiaceae</taxon>
        <taxon>Pyropia</taxon>
    </lineage>
</organism>
<comment type="caution">
    <text evidence="1">The sequence shown here is derived from an EMBL/GenBank/DDBJ whole genome shotgun (WGS) entry which is preliminary data.</text>
</comment>
<dbReference type="EMBL" id="CM020618">
    <property type="protein sequence ID" value="KAK1860345.1"/>
    <property type="molecule type" value="Genomic_DNA"/>
</dbReference>
<protein>
    <submittedName>
        <fullName evidence="1">Uncharacterized protein</fullName>
    </submittedName>
</protein>
<sequence>MGRWLPRSPWAALSAAAAPLPPPEVGWQEWGCQRRPAATAFSSSLAGPAAVLPLLQERRLSPSPGAAAAPVPPTRGSPPSPCDCRGRGDGARGRRPRRPRRRRRPPASPSSRLLTAIAGTLSVALASGLLPAPFPAAASLLGGTAGRGPPAPPGPRGLSDQSGHVRLGAGSGAVVAVGDFNRDRFVDVLVADTATLRSLRVRLWRHAAFAFEDAPGPPLVLGSPLKSVQTADVDGDGALDVLVCDGTDTVVWYGDGHGGFFGGRSSTLPGVGADALVMDANADLRPDLFVGAADGSRTFWVNQGNGSFVARRWDFWGAGGRANGTAATATTATATAATPAAPTITAVAPATGRMTSMVRVAGPAGRRLLATARRVVAAGRAFAAGRSGRGGEGGGSFVAAVAAASRRTTAAVPAPSPRRSPTGGCAVVSPSSAAFVDMDGDCLPDLLLPTTCGLEVWSNPAAGGGSAPFWELTLPPGSVDRDAVAPTHTLFGRDVYDAAAGDGMVVVSDFNADGAIDVGVLNGPRKSFVVHLNGPAAMAGNADLGAGRGAPSSRRLLLSSSAGDLCVPAISWDLTVGGGLAPGDAHFAATTLGPIFRKVSIPPTLRVGDYDLDGLPDLVGVSPAGHVQLYRNMGGWGTPEAAAAVAGAGRVGTTAAWLGKRRRRGRERRGGPNAGDGDAAFVRVADDAALRLASDRDAVAATFFDTDESGRQDLLIIKRSNETRLVWNEHSAGTDSLFFKGTAATRSHHGPSSSRSAEVMVAGSGDGRGGDASGTGAGARVGVAPLVRATVRSSSSRPAAAAAAGVSFKITFASRAGHERHACSQCPQSAHFALQPCACVFGLLHISNYIQEMAVGAGAASRSWANLMPNSLAVVWAAPAADPDGWWMEYFTQRRGGQMRGVVVALAVGLGVCGAGIAYLRHQERKEDWEERRERSERVSLFNFAAF</sequence>
<reference evidence="1" key="1">
    <citation type="submission" date="2019-11" db="EMBL/GenBank/DDBJ databases">
        <title>Nori genome reveals adaptations in red seaweeds to the harsh intertidal environment.</title>
        <authorList>
            <person name="Wang D."/>
            <person name="Mao Y."/>
        </authorList>
    </citation>
    <scope>NUCLEOTIDE SEQUENCE</scope>
    <source>
        <tissue evidence="1">Gametophyte</tissue>
    </source>
</reference>
<accession>A0ACC3BRI1</accession>
<dbReference type="Proteomes" id="UP000798662">
    <property type="component" value="Chromosome 1"/>
</dbReference>
<evidence type="ECO:0000313" key="2">
    <source>
        <dbReference type="Proteomes" id="UP000798662"/>
    </source>
</evidence>
<evidence type="ECO:0000313" key="1">
    <source>
        <dbReference type="EMBL" id="KAK1860345.1"/>
    </source>
</evidence>